<dbReference type="InterPro" id="IPR001995">
    <property type="entry name" value="Peptidase_A2_cat"/>
</dbReference>
<sequence length="1509" mass="171189">MECLNGLKNLGIDVSTWDSIVIFIVSSKLDPESRKQWETKISNKDELPVLSEFREFLEARFRALEFVDTKSSIPKPKVHHVVTTDNKVVENCPFCKENHKISSCKKFAQESYESRHSFAQTRRLCYNCLNANHSIKFCRHTATCRICKKRHHSLLHPNSVSNSTVVRENSNTADEVKSAVSNVQASLSVSEPLTSNSIVSHFSKGSIPTQVLLATALVEAQTRSGSTQLLRVLLDQGSQASFIAESAVQLLGLKKKPVKSVISGIGGERSAFASKFTVTVTIHSRLNPQFSVQVHAFVLGTITSVLPSEKLEQAHWPQLKEITLADPEFHTPSKIDILLGAEIYSQVLRDGLIHGPPNSPVAQNTAFGWILSGQISSNPDSIHCHHVIQSSSDQADENALLRQFWEIESSIPDKKILSDEEQRCEDIYAQTTYRDQEGRYVVNLPFRDQDPQCKYGGSRDLAIKRFHLLENKFKKNPSIKARYSDVFKEYIDLGHMEPVHSDERNMSTAVYLAHHAVVREDKVTSKVRIVFDASMKGSNGVSLNDDLMVGPMLQPPLRHIIMRWRMHPISLCADIIKMYRQVKVSPEHAEFQRVVWRDDPESEIREYKLVRVTFGTAAAPYLAVKSLQQVAVDTCESLPEIAEIIKNEFYVDDLMSGCQTVEEGLHIHRKLTDVLTKGRFQLQKWVSSCDELNEKFQENEGTKIGQEREEEKEKNIKLDSVIKILGISWDRESDLFKYSVQLEPQQTPITKRKVISDITRLFDPLGWMAPCIITSKIFIQKLWLAGLEWDEELTPELLSEWETYRLSLVEMNKFSIPRWIKTKSDDRLVELHGFCDASIAAYAAVVYIRVIDADNFIHVNLVTSRTRVAPIKQQSVPRLELMGAVLLSELISEVAEVLKITPSQIHAWTDSSVVLAWLSKHPSHWTTFVGNRVSTILSCVDNSHWAHVQSAHNPADLASRGVTPQELVSSSLWSKGPAWLHEDTIEYTRPKSITTNTEQRSVKVHVITEPHQGDLFWTKYSSLTRFIRVIAYCRRVLSWKKHTHGKKRYERYLTKEEIEEATKTCIRLVQSQEFFEEIQDIRKTGSVKTRSKLKSVCPVIDDEGILRVSGRIQNAHLDESIKHPIILPSDSHFTYLVIDEAHKKTLHGGPTLMLSHLRTKYWIPSARTKVKGYVHKCVKCKRYSASIQTPLMGQLPTSRVTPARPFLNSGVDFAGPISMRTSKGRGHQAYKGYICVFVCMVTKAIHLEAVSDLTSQGFIAGFKRFVSRRGFVSNIWSDNGTNFVGAAKELRHLVAAEQSSVAVEIREWLGNNSTSWHFIPPHSPNFGGLWEAGVKSTKFHLRRVIGNSTLTFEEMSTLLSQIEACLNSRPLSMLPDNSMDPVPLTPGHFLIGEPLIAVPERNYESSNISNLRRWQVTQRMLQDFWRRWSNEYLVHLLQRYKWTKNVPEPGIGDVVLVKEDNLPPARWLLGKVVEKHPGLDKVTRVVTLKCNGSLIKRPISKLCILPIAK</sequence>
<organism evidence="3 4">
    <name type="scientific">Spodoptera frugiperda</name>
    <name type="common">Fall armyworm</name>
    <dbReference type="NCBI Taxonomy" id="7108"/>
    <lineage>
        <taxon>Eukaryota</taxon>
        <taxon>Metazoa</taxon>
        <taxon>Ecdysozoa</taxon>
        <taxon>Arthropoda</taxon>
        <taxon>Hexapoda</taxon>
        <taxon>Insecta</taxon>
        <taxon>Pterygota</taxon>
        <taxon>Neoptera</taxon>
        <taxon>Endopterygota</taxon>
        <taxon>Lepidoptera</taxon>
        <taxon>Glossata</taxon>
        <taxon>Ditrysia</taxon>
        <taxon>Noctuoidea</taxon>
        <taxon>Noctuidae</taxon>
        <taxon>Amphipyrinae</taxon>
        <taxon>Spodoptera</taxon>
    </lineage>
</organism>
<dbReference type="CDD" id="cd01644">
    <property type="entry name" value="RT_pepA17"/>
    <property type="match status" value="1"/>
</dbReference>
<reference evidence="4" key="1">
    <citation type="submission" date="2025-08" db="UniProtKB">
        <authorList>
            <consortium name="RefSeq"/>
        </authorList>
    </citation>
    <scope>IDENTIFICATION</scope>
    <source>
        <tissue evidence="4">Whole larval tissue</tissue>
    </source>
</reference>
<dbReference type="GO" id="GO:0003676">
    <property type="term" value="F:nucleic acid binding"/>
    <property type="evidence" value="ECO:0007669"/>
    <property type="project" value="InterPro"/>
</dbReference>
<keyword evidence="3" id="KW-1185">Reference proteome</keyword>
<gene>
    <name evidence="4" type="primary">LOC118272902</name>
</gene>
<dbReference type="InterPro" id="IPR012337">
    <property type="entry name" value="RNaseH-like_sf"/>
</dbReference>
<dbReference type="InterPro" id="IPR041588">
    <property type="entry name" value="Integrase_H2C2"/>
</dbReference>
<dbReference type="SUPFAM" id="SSF53098">
    <property type="entry name" value="Ribonuclease H-like"/>
    <property type="match status" value="1"/>
</dbReference>
<dbReference type="Gene3D" id="1.10.340.70">
    <property type="match status" value="1"/>
</dbReference>
<dbReference type="GO" id="GO:0042575">
    <property type="term" value="C:DNA polymerase complex"/>
    <property type="evidence" value="ECO:0007669"/>
    <property type="project" value="UniProtKB-ARBA"/>
</dbReference>
<dbReference type="PROSITE" id="PS50994">
    <property type="entry name" value="INTEGRASE"/>
    <property type="match status" value="1"/>
</dbReference>
<dbReference type="InterPro" id="IPR008042">
    <property type="entry name" value="Retrotrans_Pao"/>
</dbReference>
<evidence type="ECO:0000259" key="2">
    <source>
        <dbReference type="PROSITE" id="PS50994"/>
    </source>
</evidence>
<dbReference type="InterPro" id="IPR043502">
    <property type="entry name" value="DNA/RNA_pol_sf"/>
</dbReference>
<dbReference type="InterPro" id="IPR001584">
    <property type="entry name" value="Integrase_cat-core"/>
</dbReference>
<dbReference type="GO" id="GO:0006508">
    <property type="term" value="P:proteolysis"/>
    <property type="evidence" value="ECO:0007669"/>
    <property type="project" value="InterPro"/>
</dbReference>
<accession>A0A9R0F380</accession>
<dbReference type="OrthoDB" id="5984724at2759"/>
<evidence type="ECO:0000313" key="4">
    <source>
        <dbReference type="RefSeq" id="XP_050561094.1"/>
    </source>
</evidence>
<dbReference type="Gene3D" id="3.30.420.10">
    <property type="entry name" value="Ribonuclease H-like superfamily/Ribonuclease H"/>
    <property type="match status" value="1"/>
</dbReference>
<dbReference type="RefSeq" id="XP_050561094.1">
    <property type="nucleotide sequence ID" value="XM_050705137.1"/>
</dbReference>
<protein>
    <submittedName>
        <fullName evidence="4">Uncharacterized protein LOC118272902</fullName>
    </submittedName>
</protein>
<dbReference type="GO" id="GO:0071897">
    <property type="term" value="P:DNA biosynthetic process"/>
    <property type="evidence" value="ECO:0007669"/>
    <property type="project" value="UniProtKB-ARBA"/>
</dbReference>
<dbReference type="Proteomes" id="UP000829999">
    <property type="component" value="Chromosome 26"/>
</dbReference>
<feature type="domain" description="Integrase catalytic" evidence="2">
    <location>
        <begin position="1201"/>
        <end position="1394"/>
    </location>
</feature>
<dbReference type="GO" id="GO:0004190">
    <property type="term" value="F:aspartic-type endopeptidase activity"/>
    <property type="evidence" value="ECO:0007669"/>
    <property type="project" value="InterPro"/>
</dbReference>
<dbReference type="PANTHER" id="PTHR47331">
    <property type="entry name" value="PHD-TYPE DOMAIN-CONTAINING PROTEIN"/>
    <property type="match status" value="1"/>
</dbReference>
<feature type="domain" description="Peptidase A2" evidence="1">
    <location>
        <begin position="230"/>
        <end position="267"/>
    </location>
</feature>
<dbReference type="Pfam" id="PF17921">
    <property type="entry name" value="Integrase_H2C2"/>
    <property type="match status" value="1"/>
</dbReference>
<dbReference type="Pfam" id="PF18701">
    <property type="entry name" value="DUF5641"/>
    <property type="match status" value="1"/>
</dbReference>
<dbReference type="SUPFAM" id="SSF56672">
    <property type="entry name" value="DNA/RNA polymerases"/>
    <property type="match status" value="1"/>
</dbReference>
<dbReference type="GO" id="GO:0015074">
    <property type="term" value="P:DNA integration"/>
    <property type="evidence" value="ECO:0007669"/>
    <property type="project" value="InterPro"/>
</dbReference>
<dbReference type="InterPro" id="IPR040676">
    <property type="entry name" value="DUF5641"/>
</dbReference>
<dbReference type="Pfam" id="PF05380">
    <property type="entry name" value="Peptidase_A17"/>
    <property type="match status" value="1"/>
</dbReference>
<dbReference type="PROSITE" id="PS50175">
    <property type="entry name" value="ASP_PROT_RETROV"/>
    <property type="match status" value="1"/>
</dbReference>
<evidence type="ECO:0000259" key="1">
    <source>
        <dbReference type="PROSITE" id="PS50175"/>
    </source>
</evidence>
<name>A0A9R0F380_SPOFR</name>
<dbReference type="PANTHER" id="PTHR47331:SF1">
    <property type="entry name" value="GAG-LIKE PROTEIN"/>
    <property type="match status" value="1"/>
</dbReference>
<evidence type="ECO:0000313" key="3">
    <source>
        <dbReference type="Proteomes" id="UP000829999"/>
    </source>
</evidence>
<dbReference type="GeneID" id="118272902"/>
<proteinExistence type="predicted"/>
<dbReference type="InterPro" id="IPR036397">
    <property type="entry name" value="RNaseH_sf"/>
</dbReference>